<dbReference type="PANTHER" id="PTHR24396:SF19">
    <property type="entry name" value="FI01119P"/>
    <property type="match status" value="1"/>
</dbReference>
<evidence type="ECO:0000256" key="7">
    <source>
        <dbReference type="ARBA" id="ARBA00022833"/>
    </source>
</evidence>
<evidence type="ECO:0000256" key="8">
    <source>
        <dbReference type="ARBA" id="ARBA00023125"/>
    </source>
</evidence>
<keyword evidence="11" id="KW-0539">Nucleus</keyword>
<evidence type="ECO:0000256" key="10">
    <source>
        <dbReference type="ARBA" id="ARBA00023145"/>
    </source>
</evidence>
<keyword evidence="6 12" id="KW-0863">Zinc-finger</keyword>
<dbReference type="Gene3D" id="3.30.160.60">
    <property type="entry name" value="Classic Zinc Finger"/>
    <property type="match status" value="1"/>
</dbReference>
<keyword evidence="10" id="KW-0865">Zymogen</keyword>
<feature type="compositionally biased region" description="Low complexity" evidence="13">
    <location>
        <begin position="230"/>
        <end position="265"/>
    </location>
</feature>
<dbReference type="PANTHER" id="PTHR24396">
    <property type="entry name" value="ZINC FINGER PROTEIN"/>
    <property type="match status" value="1"/>
</dbReference>
<dbReference type="AlphaFoldDB" id="A0AB34PWJ2"/>
<protein>
    <recommendedName>
        <fullName evidence="14">C2H2-type domain-containing protein</fullName>
    </recommendedName>
</protein>
<evidence type="ECO:0000256" key="11">
    <source>
        <dbReference type="ARBA" id="ARBA00023242"/>
    </source>
</evidence>
<dbReference type="InterPro" id="IPR051643">
    <property type="entry name" value="Transcr_Reg_ZincFinger"/>
</dbReference>
<evidence type="ECO:0000256" key="2">
    <source>
        <dbReference type="ARBA" id="ARBA00004413"/>
    </source>
</evidence>
<name>A0AB34PWJ2_CANAX</name>
<feature type="region of interest" description="Disordered" evidence="13">
    <location>
        <begin position="204"/>
        <end position="277"/>
    </location>
</feature>
<feature type="compositionally biased region" description="Basic residues" evidence="13">
    <location>
        <begin position="268"/>
        <end position="277"/>
    </location>
</feature>
<sequence length="436" mass="49065">MLILSIGLIHHTSNKSLYTISPNKGKRYEPFTTTSLGNFQFHVVRFLHRLIYGTQRYQELFPPIQKIKNINNVKQQRIFPVNCAADDLDLGFGESDQIELFNHPSKDTYGQFNLIQLIDIFDPPQVHAPSSADEFFKSNKGSEHIDIFDMITRQPPPFHQHQLNIETPYFEDFATPLVLPPHEVSSDDVESYFSGSVSTVSSIEPLDDEFVPPPQPPRTHTSRKRKHDSISPPASSDSSSSSSYVPQLIPSSSSSVTSNGDSPVSPTTKRKYTKKKQPVFSNVDEPIVITTTTKTNNIDVKKITTTKNGTVENRFDCPSCDASFKVKGYLTRHLKKHSTSKAFECPFFDNHGVHGSKCHPTGGFSRRDTFKVHLRALHFIYPAGVKASQRNSFSGRCAGCFQYFDNNSEWLENHIEAGKCTGTVQYKQNVSNLLLD</sequence>
<keyword evidence="5" id="KW-0677">Repeat</keyword>
<dbReference type="PROSITE" id="PS00028">
    <property type="entry name" value="ZINC_FINGER_C2H2_1"/>
    <property type="match status" value="1"/>
</dbReference>
<keyword evidence="8" id="KW-0238">DNA-binding</keyword>
<evidence type="ECO:0000256" key="12">
    <source>
        <dbReference type="PROSITE-ProRule" id="PRU00042"/>
    </source>
</evidence>
<keyword evidence="3" id="KW-1003">Cell membrane</keyword>
<dbReference type="GO" id="GO:0000978">
    <property type="term" value="F:RNA polymerase II cis-regulatory region sequence-specific DNA binding"/>
    <property type="evidence" value="ECO:0007669"/>
    <property type="project" value="TreeGrafter"/>
</dbReference>
<dbReference type="Pfam" id="PF00096">
    <property type="entry name" value="zf-C2H2"/>
    <property type="match status" value="1"/>
</dbReference>
<gene>
    <name evidence="15" type="ORF">MG3_02928</name>
</gene>
<dbReference type="EMBL" id="AJIX01000015">
    <property type="protein sequence ID" value="KGR12840.1"/>
    <property type="molecule type" value="Genomic_DNA"/>
</dbReference>
<evidence type="ECO:0000256" key="1">
    <source>
        <dbReference type="ARBA" id="ARBA00004123"/>
    </source>
</evidence>
<keyword evidence="9" id="KW-0472">Membrane</keyword>
<accession>A0AB34PWJ2</accession>
<evidence type="ECO:0000256" key="9">
    <source>
        <dbReference type="ARBA" id="ARBA00023136"/>
    </source>
</evidence>
<dbReference type="SUPFAM" id="SSF57667">
    <property type="entry name" value="beta-beta-alpha zinc fingers"/>
    <property type="match status" value="1"/>
</dbReference>
<evidence type="ECO:0000256" key="6">
    <source>
        <dbReference type="ARBA" id="ARBA00022771"/>
    </source>
</evidence>
<keyword evidence="4" id="KW-0479">Metal-binding</keyword>
<dbReference type="GO" id="GO:0045944">
    <property type="term" value="P:positive regulation of transcription by RNA polymerase II"/>
    <property type="evidence" value="ECO:0007669"/>
    <property type="project" value="UniProtKB-ARBA"/>
</dbReference>
<feature type="domain" description="C2H2-type" evidence="14">
    <location>
        <begin position="315"/>
        <end position="342"/>
    </location>
</feature>
<keyword evidence="7" id="KW-0862">Zinc</keyword>
<reference evidence="15 16" key="1">
    <citation type="submission" date="2013-12" db="EMBL/GenBank/DDBJ databases">
        <title>The Genome Sequence of Candida albicans P78048.</title>
        <authorList>
            <consortium name="The Broad Institute Genome Sequencing Platform"/>
            <consortium name="The Broad Institute Genome Sequencing Center for Infectious Disease"/>
            <person name="Cuomo C."/>
            <person name="Bennett R."/>
            <person name="Hirakawa M."/>
            <person name="Noverr M."/>
            <person name="Mitchell A."/>
            <person name="Young S.K."/>
            <person name="Zeng Q."/>
            <person name="Gargeya S."/>
            <person name="Fitzgerald M."/>
            <person name="Abouelleil A."/>
            <person name="Alvarado L."/>
            <person name="Berlin A.M."/>
            <person name="Chapman S.B."/>
            <person name="Dewar J."/>
            <person name="Goldberg J."/>
            <person name="Griggs A."/>
            <person name="Gujja S."/>
            <person name="Hansen M."/>
            <person name="Howarth C."/>
            <person name="Imamovic A."/>
            <person name="Larimer J."/>
            <person name="McCowan C."/>
            <person name="Murphy C."/>
            <person name="Pearson M."/>
            <person name="Priest M."/>
            <person name="Roberts A."/>
            <person name="Saif S."/>
            <person name="Shea T."/>
            <person name="Sykes S."/>
            <person name="Wortman J."/>
            <person name="Nusbaum C."/>
            <person name="Birren B."/>
        </authorList>
    </citation>
    <scope>NUCLEOTIDE SEQUENCE [LARGE SCALE GENOMIC DNA]</scope>
    <source>
        <strain evidence="15 16">P78048</strain>
    </source>
</reference>
<evidence type="ECO:0000256" key="3">
    <source>
        <dbReference type="ARBA" id="ARBA00022475"/>
    </source>
</evidence>
<dbReference type="GO" id="GO:0000981">
    <property type="term" value="F:DNA-binding transcription factor activity, RNA polymerase II-specific"/>
    <property type="evidence" value="ECO:0007669"/>
    <property type="project" value="TreeGrafter"/>
</dbReference>
<dbReference type="GO" id="GO:0008270">
    <property type="term" value="F:zinc ion binding"/>
    <property type="evidence" value="ECO:0007669"/>
    <property type="project" value="UniProtKB-KW"/>
</dbReference>
<comment type="subcellular location">
    <subcellularLocation>
        <location evidence="2">Cell membrane</location>
        <topology evidence="2">Peripheral membrane protein</topology>
        <orientation evidence="2">Cytoplasmic side</orientation>
    </subcellularLocation>
    <subcellularLocation>
        <location evidence="1">Nucleus</location>
    </subcellularLocation>
</comment>
<evidence type="ECO:0000256" key="5">
    <source>
        <dbReference type="ARBA" id="ARBA00022737"/>
    </source>
</evidence>
<comment type="caution">
    <text evidence="15">The sequence shown here is derived from an EMBL/GenBank/DDBJ whole genome shotgun (WGS) entry which is preliminary data.</text>
</comment>
<dbReference type="FunFam" id="3.30.160.60:FF:002194">
    <property type="entry name" value="STP1p Transcription factor"/>
    <property type="match status" value="1"/>
</dbReference>
<organism evidence="15 16">
    <name type="scientific">Candida albicans P78048</name>
    <dbReference type="NCBI Taxonomy" id="1094989"/>
    <lineage>
        <taxon>Eukaryota</taxon>
        <taxon>Fungi</taxon>
        <taxon>Dikarya</taxon>
        <taxon>Ascomycota</taxon>
        <taxon>Saccharomycotina</taxon>
        <taxon>Pichiomycetes</taxon>
        <taxon>Debaryomycetaceae</taxon>
        <taxon>Candida/Lodderomyces clade</taxon>
        <taxon>Candida</taxon>
    </lineage>
</organism>
<evidence type="ECO:0000313" key="16">
    <source>
        <dbReference type="Proteomes" id="UP000030161"/>
    </source>
</evidence>
<dbReference type="PROSITE" id="PS50157">
    <property type="entry name" value="ZINC_FINGER_C2H2_2"/>
    <property type="match status" value="1"/>
</dbReference>
<evidence type="ECO:0000259" key="14">
    <source>
        <dbReference type="PROSITE" id="PS50157"/>
    </source>
</evidence>
<dbReference type="Proteomes" id="UP000030161">
    <property type="component" value="Unassembled WGS sequence"/>
</dbReference>
<evidence type="ECO:0000256" key="4">
    <source>
        <dbReference type="ARBA" id="ARBA00022723"/>
    </source>
</evidence>
<evidence type="ECO:0000256" key="13">
    <source>
        <dbReference type="SAM" id="MobiDB-lite"/>
    </source>
</evidence>
<evidence type="ECO:0000313" key="15">
    <source>
        <dbReference type="EMBL" id="KGR12840.1"/>
    </source>
</evidence>
<dbReference type="InterPro" id="IPR013087">
    <property type="entry name" value="Znf_C2H2_type"/>
</dbReference>
<dbReference type="GO" id="GO:0005634">
    <property type="term" value="C:nucleus"/>
    <property type="evidence" value="ECO:0007669"/>
    <property type="project" value="UniProtKB-SubCell"/>
</dbReference>
<dbReference type="InterPro" id="IPR036236">
    <property type="entry name" value="Znf_C2H2_sf"/>
</dbReference>
<proteinExistence type="predicted"/>
<dbReference type="GO" id="GO:0005886">
    <property type="term" value="C:plasma membrane"/>
    <property type="evidence" value="ECO:0007669"/>
    <property type="project" value="UniProtKB-SubCell"/>
</dbReference>